<gene>
    <name evidence="2" type="ORF">OXX778_LOCUS5418</name>
</gene>
<protein>
    <recommendedName>
        <fullName evidence="4">Autocrine proliferation repressor A-like</fullName>
    </recommendedName>
</protein>
<keyword evidence="3" id="KW-1185">Reference proteome</keyword>
<keyword evidence="1" id="KW-0732">Signal</keyword>
<dbReference type="InterPro" id="IPR009199">
    <property type="entry name" value="PhoPQ-act_pathogen-rel_PqaA"/>
</dbReference>
<dbReference type="OrthoDB" id="2020799at2759"/>
<sequence length="508" mass="59026">MKYLIILSLIIGLSCSERTLLEDYVFDDNDISVVKHEILSSTVNQGYTLHKLNLTSLKWFNELLTNRPIWWHHVYVSVPDNLDSTRPIFYYIDDGRNNETESPSETAKLLSEFSTKCKCITVIQRQIPNQPIIFTADPKSKLRIEDDIIASTFGLFFFNRTLFPNNTYNNVPLLFPMTKAVKRGFDETVKFLKSKNVNFTEKFVVSGASKRGWTSWLITAVDQRVIATMPIVFDLLNWQKNLHIQFKSLGGGYTYATYDYFLVGLTAKLDTKEIREILKLVDPLFYLEKYSGRKFLLFSATEDQFFLPENTKAWWQDLSIQTNNQIYIKRLANVDHYLNQQSKLQIVSDIKVFMDLMHKETSSTRTLPILKWYFENNILFGATRIKLSNLGEFDSYTVTSYSAKTKDKTKIDFRVNYLLDKSFVDSNISWIEAPLIQSKKSDLAAVNEHVYRKLRILSIFNYVGFYLDVNLKLKDSNETLSISTDLNIIPEYYPIGDCYNEECLGKLV</sequence>
<comment type="caution">
    <text evidence="2">The sequence shown here is derived from an EMBL/GenBank/DDBJ whole genome shotgun (WGS) entry which is preliminary data.</text>
</comment>
<dbReference type="PANTHER" id="PTHR31497">
    <property type="entry name" value="AUTOCRINE PROLIFERATION REPRESSOR PROTEIN A"/>
    <property type="match status" value="1"/>
</dbReference>
<proteinExistence type="predicted"/>
<dbReference type="InterPro" id="IPR029058">
    <property type="entry name" value="AB_hydrolase_fold"/>
</dbReference>
<organism evidence="2 3">
    <name type="scientific">Brachionus calyciflorus</name>
    <dbReference type="NCBI Taxonomy" id="104777"/>
    <lineage>
        <taxon>Eukaryota</taxon>
        <taxon>Metazoa</taxon>
        <taxon>Spiralia</taxon>
        <taxon>Gnathifera</taxon>
        <taxon>Rotifera</taxon>
        <taxon>Eurotatoria</taxon>
        <taxon>Monogononta</taxon>
        <taxon>Pseudotrocha</taxon>
        <taxon>Ploima</taxon>
        <taxon>Brachionidae</taxon>
        <taxon>Brachionus</taxon>
    </lineage>
</organism>
<dbReference type="AlphaFoldDB" id="A0A813RGZ8"/>
<evidence type="ECO:0000256" key="1">
    <source>
        <dbReference type="SAM" id="SignalP"/>
    </source>
</evidence>
<dbReference type="PROSITE" id="PS51257">
    <property type="entry name" value="PROKAR_LIPOPROTEIN"/>
    <property type="match status" value="1"/>
</dbReference>
<reference evidence="2" key="1">
    <citation type="submission" date="2021-02" db="EMBL/GenBank/DDBJ databases">
        <authorList>
            <person name="Nowell W R."/>
        </authorList>
    </citation>
    <scope>NUCLEOTIDE SEQUENCE</scope>
    <source>
        <strain evidence="2">Ploen Becks lab</strain>
    </source>
</reference>
<name>A0A813RGZ8_9BILA</name>
<feature type="signal peptide" evidence="1">
    <location>
        <begin position="1"/>
        <end position="16"/>
    </location>
</feature>
<evidence type="ECO:0008006" key="4">
    <source>
        <dbReference type="Google" id="ProtNLM"/>
    </source>
</evidence>
<evidence type="ECO:0000313" key="3">
    <source>
        <dbReference type="Proteomes" id="UP000663879"/>
    </source>
</evidence>
<dbReference type="Pfam" id="PF10142">
    <property type="entry name" value="PhoPQ_related"/>
    <property type="match status" value="1"/>
</dbReference>
<feature type="chain" id="PRO_5032730974" description="Autocrine proliferation repressor A-like" evidence="1">
    <location>
        <begin position="17"/>
        <end position="508"/>
    </location>
</feature>
<dbReference type="Proteomes" id="UP000663879">
    <property type="component" value="Unassembled WGS sequence"/>
</dbReference>
<dbReference type="EMBL" id="CAJNOC010000588">
    <property type="protein sequence ID" value="CAF0780190.1"/>
    <property type="molecule type" value="Genomic_DNA"/>
</dbReference>
<evidence type="ECO:0000313" key="2">
    <source>
        <dbReference type="EMBL" id="CAF0780190.1"/>
    </source>
</evidence>
<dbReference type="PANTHER" id="PTHR31497:SF0">
    <property type="entry name" value="AUTOCRINE PROLIFERATION REPRESSOR PROTEIN A"/>
    <property type="match status" value="1"/>
</dbReference>
<dbReference type="Gene3D" id="3.40.50.1820">
    <property type="entry name" value="alpha/beta hydrolase"/>
    <property type="match status" value="1"/>
</dbReference>
<accession>A0A813RGZ8</accession>